<feature type="chain" id="PRO_5003200999" description="Lipoprotein" evidence="1">
    <location>
        <begin position="23"/>
        <end position="212"/>
    </location>
</feature>
<dbReference type="GeneID" id="78084979"/>
<dbReference type="PROSITE" id="PS51257">
    <property type="entry name" value="PROKAR_LIPOPROTEIN"/>
    <property type="match status" value="1"/>
</dbReference>
<sequence length="212" mass="23212">MSRLTRRFFCLAVLAVSISLLAACQKTTPSTPDLPDLKVGVVGVEQPKGTTDLLAGFIPEDRVLASDQAVATFNEELMKLLKTTTHRSYVFIPKAGGADPRERNGALAHWAKIGKDMGVDLLIVPQILDWRERAGSSAGVTTSAAVNMDFYLIDVREPGGALVSRSHFKEKQVGLSDNLMNFDTFLKRGAKWLTAQELAMEGMQKMIKEFGL</sequence>
<keyword evidence="3" id="KW-1185">Reference proteome</keyword>
<reference evidence="2 3" key="2">
    <citation type="submission" date="2013-04" db="EMBL/GenBank/DDBJ databases">
        <title>The Genome Sequence of Bilophila wadsworthia 3_1_6.</title>
        <authorList>
            <consortium name="The Broad Institute Genomics Platform"/>
            <person name="Earl A."/>
            <person name="Ward D."/>
            <person name="Feldgarden M."/>
            <person name="Gevers D."/>
            <person name="Sibley C."/>
            <person name="Strauss J."/>
            <person name="Allen-Vercoe E."/>
            <person name="Walker B."/>
            <person name="Young S."/>
            <person name="Zeng Q."/>
            <person name="Gargeya S."/>
            <person name="Fitzgerald M."/>
            <person name="Haas B."/>
            <person name="Abouelleil A."/>
            <person name="Allen A.W."/>
            <person name="Alvarado L."/>
            <person name="Arachchi H.M."/>
            <person name="Berlin A.M."/>
            <person name="Chapman S.B."/>
            <person name="Gainer-Dewar J."/>
            <person name="Goldberg J."/>
            <person name="Griggs A."/>
            <person name="Gujja S."/>
            <person name="Hansen M."/>
            <person name="Howarth C."/>
            <person name="Imamovic A."/>
            <person name="Ireland A."/>
            <person name="Larimer J."/>
            <person name="McCowan C."/>
            <person name="Murphy C."/>
            <person name="Pearson M."/>
            <person name="Poon T.W."/>
            <person name="Priest M."/>
            <person name="Roberts A."/>
            <person name="Saif S."/>
            <person name="Shea T."/>
            <person name="Sisk P."/>
            <person name="Sykes S."/>
            <person name="Wortman J."/>
            <person name="Nusbaum C."/>
            <person name="Birren B."/>
        </authorList>
    </citation>
    <scope>NUCLEOTIDE SEQUENCE [LARGE SCALE GENOMIC DNA]</scope>
    <source>
        <strain evidence="2 3">3_1_6</strain>
    </source>
</reference>
<gene>
    <name evidence="2" type="ORF">HMPREF0179_03488</name>
</gene>
<dbReference type="Proteomes" id="UP000006034">
    <property type="component" value="Unassembled WGS sequence"/>
</dbReference>
<comment type="caution">
    <text evidence="2">The sequence shown here is derived from an EMBL/GenBank/DDBJ whole genome shotgun (WGS) entry which is preliminary data.</text>
</comment>
<name>E5YBB5_BILW3</name>
<dbReference type="EMBL" id="ADCP02000001">
    <property type="protein sequence ID" value="EFV42722.1"/>
    <property type="molecule type" value="Genomic_DNA"/>
</dbReference>
<evidence type="ECO:0000256" key="1">
    <source>
        <dbReference type="SAM" id="SignalP"/>
    </source>
</evidence>
<evidence type="ECO:0008006" key="4">
    <source>
        <dbReference type="Google" id="ProtNLM"/>
    </source>
</evidence>
<evidence type="ECO:0000313" key="3">
    <source>
        <dbReference type="Proteomes" id="UP000006034"/>
    </source>
</evidence>
<dbReference type="AlphaFoldDB" id="E5YBB5"/>
<accession>E5YBB5</accession>
<evidence type="ECO:0000313" key="2">
    <source>
        <dbReference type="EMBL" id="EFV42722.1"/>
    </source>
</evidence>
<protein>
    <recommendedName>
        <fullName evidence="4">Lipoprotein</fullName>
    </recommendedName>
</protein>
<dbReference type="HOGENOM" id="CLU_092437_0_0_7"/>
<dbReference type="RefSeq" id="WP_005030380.1">
    <property type="nucleotide sequence ID" value="NZ_KE150238.1"/>
</dbReference>
<dbReference type="OrthoDB" id="5449868at2"/>
<dbReference type="STRING" id="563192.HMPREF0179_03488"/>
<reference evidence="2 3" key="1">
    <citation type="submission" date="2010-10" db="EMBL/GenBank/DDBJ databases">
        <authorList>
            <consortium name="The Broad Institute Genome Sequencing Platform"/>
            <person name="Ward D."/>
            <person name="Earl A."/>
            <person name="Feldgarden M."/>
            <person name="Young S.K."/>
            <person name="Gargeya S."/>
            <person name="Zeng Q."/>
            <person name="Alvarado L."/>
            <person name="Berlin A."/>
            <person name="Bochicchio J."/>
            <person name="Chapman S.B."/>
            <person name="Chen Z."/>
            <person name="Freedman E."/>
            <person name="Gellesch M."/>
            <person name="Goldberg J."/>
            <person name="Griggs A."/>
            <person name="Gujja S."/>
            <person name="Heilman E."/>
            <person name="Heiman D."/>
            <person name="Howarth C."/>
            <person name="Mehta T."/>
            <person name="Neiman D."/>
            <person name="Pearson M."/>
            <person name="Roberts A."/>
            <person name="Saif S."/>
            <person name="Shea T."/>
            <person name="Shenoy N."/>
            <person name="Sisk P."/>
            <person name="Stolte C."/>
            <person name="Sykes S."/>
            <person name="White J."/>
            <person name="Yandava C."/>
            <person name="Allen-Vercoe E."/>
            <person name="Sibley C."/>
            <person name="Ambrose C.E."/>
            <person name="Strauss J."/>
            <person name="Daigneault M."/>
            <person name="Haas B."/>
            <person name="Nusbaum C."/>
            <person name="Birren B."/>
        </authorList>
    </citation>
    <scope>NUCLEOTIDE SEQUENCE [LARGE SCALE GENOMIC DNA]</scope>
    <source>
        <strain evidence="2 3">3_1_6</strain>
    </source>
</reference>
<feature type="signal peptide" evidence="1">
    <location>
        <begin position="1"/>
        <end position="22"/>
    </location>
</feature>
<dbReference type="eggNOG" id="ENOG503310E">
    <property type="taxonomic scope" value="Bacteria"/>
</dbReference>
<proteinExistence type="predicted"/>
<organism evidence="2 3">
    <name type="scientific">Bilophila wadsworthia (strain 3_1_6)</name>
    <dbReference type="NCBI Taxonomy" id="563192"/>
    <lineage>
        <taxon>Bacteria</taxon>
        <taxon>Pseudomonadati</taxon>
        <taxon>Thermodesulfobacteriota</taxon>
        <taxon>Desulfovibrionia</taxon>
        <taxon>Desulfovibrionales</taxon>
        <taxon>Desulfovibrionaceae</taxon>
        <taxon>Bilophila</taxon>
    </lineage>
</organism>
<keyword evidence="1" id="KW-0732">Signal</keyword>